<dbReference type="Proteomes" id="UP000195918">
    <property type="component" value="Unassembled WGS sequence"/>
</dbReference>
<gene>
    <name evidence="1" type="ORF">FM121_04170</name>
</gene>
<reference evidence="2" key="1">
    <citation type="submission" date="2017-02" db="EMBL/GenBank/DDBJ databases">
        <authorList>
            <person name="Dridi B."/>
        </authorList>
    </citation>
    <scope>NUCLEOTIDE SEQUENCE [LARGE SCALE GENOMIC DNA]</scope>
    <source>
        <strain evidence="2">bH819</strain>
    </source>
</reference>
<protein>
    <submittedName>
        <fullName evidence="1">PTS system, cellobiose-specific IIC component</fullName>
        <ecNumber evidence="1">2.7.1.191</ecNumber>
    </submittedName>
</protein>
<evidence type="ECO:0000313" key="1">
    <source>
        <dbReference type="EMBL" id="SLM85268.1"/>
    </source>
</evidence>
<dbReference type="EMBL" id="FWFD01000008">
    <property type="protein sequence ID" value="SLM85268.1"/>
    <property type="molecule type" value="Genomic_DNA"/>
</dbReference>
<dbReference type="InterPro" id="IPR021701">
    <property type="entry name" value="DUF3284"/>
</dbReference>
<name>A0A1X6WLZ2_9ENTE</name>
<dbReference type="OrthoDB" id="2361512at2"/>
<dbReference type="Pfam" id="PF11687">
    <property type="entry name" value="DUF3284"/>
    <property type="match status" value="1"/>
</dbReference>
<dbReference type="GO" id="GO:0016740">
    <property type="term" value="F:transferase activity"/>
    <property type="evidence" value="ECO:0007669"/>
    <property type="project" value="UniProtKB-KW"/>
</dbReference>
<proteinExistence type="predicted"/>
<keyword evidence="2" id="KW-1185">Reference proteome</keyword>
<accession>A0A1X6WLZ2</accession>
<dbReference type="RefSeq" id="WP_086950908.1">
    <property type="nucleotide sequence ID" value="NZ_FWFD01000008.1"/>
</dbReference>
<sequence length="138" mass="16197">MEIKKNLNVPATFFYKKITESILYDITQSTGNAIELKNAENYTYVKEFSKSSKAKITIQKLKENEEYQYRTTTSNNDFTVHYKIKKINDRECEITYKEEMVSHGALQKMNDMLFGIILGFFKKKRFIGMLNAIEKSYG</sequence>
<dbReference type="AlphaFoldDB" id="A0A1X6WLZ2"/>
<organism evidence="1 2">
    <name type="scientific">Vagococcus fluvialis bH819</name>
    <dbReference type="NCBI Taxonomy" id="1255619"/>
    <lineage>
        <taxon>Bacteria</taxon>
        <taxon>Bacillati</taxon>
        <taxon>Bacillota</taxon>
        <taxon>Bacilli</taxon>
        <taxon>Lactobacillales</taxon>
        <taxon>Enterococcaceae</taxon>
        <taxon>Vagococcus</taxon>
    </lineage>
</organism>
<keyword evidence="1" id="KW-0808">Transferase</keyword>
<dbReference type="EC" id="2.7.1.191" evidence="1"/>
<evidence type="ECO:0000313" key="2">
    <source>
        <dbReference type="Proteomes" id="UP000195918"/>
    </source>
</evidence>